<evidence type="ECO:0000313" key="3">
    <source>
        <dbReference type="Proteomes" id="UP000004358"/>
    </source>
</evidence>
<protein>
    <recommendedName>
        <fullName evidence="1">DUF8091 domain-containing protein</fullName>
    </recommendedName>
</protein>
<evidence type="ECO:0000313" key="2">
    <source>
        <dbReference type="EMBL" id="EAQ81188.1"/>
    </source>
</evidence>
<dbReference type="HOGENOM" id="CLU_092314_0_0_0"/>
<dbReference type="eggNOG" id="ENOG502ZJ9G">
    <property type="taxonomic scope" value="Bacteria"/>
</dbReference>
<feature type="domain" description="DUF8091" evidence="1">
    <location>
        <begin position="37"/>
        <end position="192"/>
    </location>
</feature>
<dbReference type="Proteomes" id="UP000004358">
    <property type="component" value="Unassembled WGS sequence"/>
</dbReference>
<evidence type="ECO:0000259" key="1">
    <source>
        <dbReference type="Pfam" id="PF26351"/>
    </source>
</evidence>
<dbReference type="STRING" id="314230.DSM3645_21492"/>
<organism evidence="2 3">
    <name type="scientific">Blastopirellula marina DSM 3645</name>
    <dbReference type="NCBI Taxonomy" id="314230"/>
    <lineage>
        <taxon>Bacteria</taxon>
        <taxon>Pseudomonadati</taxon>
        <taxon>Planctomycetota</taxon>
        <taxon>Planctomycetia</taxon>
        <taxon>Pirellulales</taxon>
        <taxon>Pirellulaceae</taxon>
        <taxon>Blastopirellula</taxon>
    </lineage>
</organism>
<reference evidence="2 3" key="1">
    <citation type="submission" date="2006-02" db="EMBL/GenBank/DDBJ databases">
        <authorList>
            <person name="Amann R."/>
            <person name="Ferriera S."/>
            <person name="Johnson J."/>
            <person name="Kravitz S."/>
            <person name="Halpern A."/>
            <person name="Remington K."/>
            <person name="Beeson K."/>
            <person name="Tran B."/>
            <person name="Rogers Y.-H."/>
            <person name="Friedman R."/>
            <person name="Venter J.C."/>
        </authorList>
    </citation>
    <scope>NUCLEOTIDE SEQUENCE [LARGE SCALE GENOMIC DNA]</scope>
    <source>
        <strain evidence="2 3">DSM 3645</strain>
    </source>
</reference>
<dbReference type="EMBL" id="AANZ01000006">
    <property type="protein sequence ID" value="EAQ81188.1"/>
    <property type="molecule type" value="Genomic_DNA"/>
</dbReference>
<accession>A3ZR92</accession>
<sequence>MNQNRYEFKIRFRLRLIFPIGAILPAPPSAADRVVEKSLHRQLKNLYAGADAATEVRFGRYRIDAVVGEELVEVQCASLSAIGPKIAALVEQRPVRVVKPLIQRKRIIKRASSGGKILSNRLSPKKGTWLDLFDELVYFTKVFPHANLTLEVPLIHIEEHRLPGHGRRRRKRQNDHTVEDTHLVEVIETRRIKTADQLWKFLPGKLPQEFDTGDLARMLTCQRWIAQRIAYCLRETGAAEIIGKRGNAVLYAKAKKRKKSKAA</sequence>
<dbReference type="InterPro" id="IPR058404">
    <property type="entry name" value="DUF8091"/>
</dbReference>
<gene>
    <name evidence="2" type="ORF">DSM3645_21492</name>
</gene>
<dbReference type="AlphaFoldDB" id="A3ZR92"/>
<name>A3ZR92_9BACT</name>
<comment type="caution">
    <text evidence="2">The sequence shown here is derived from an EMBL/GenBank/DDBJ whole genome shotgun (WGS) entry which is preliminary data.</text>
</comment>
<dbReference type="Pfam" id="PF26351">
    <property type="entry name" value="DUF8091"/>
    <property type="match status" value="1"/>
</dbReference>
<proteinExistence type="predicted"/>